<dbReference type="Pfam" id="PF10021">
    <property type="entry name" value="PARG_cat_microb"/>
    <property type="match status" value="1"/>
</dbReference>
<feature type="domain" description="Microbial-type PARG catalytic" evidence="1">
    <location>
        <begin position="37"/>
        <end position="150"/>
    </location>
</feature>
<sequence>MSAPIPIASPKVGPSPELALQTKRIIPSILFTTPAHTLSEYFNATHETTGLFRLGPRVANFPNLPPTTVRVINSDTFNAAISLLSQNPTKRVCVLNLANQFQPGGGWLAGAWAQEEQLCYRSTLSSALSTQYYPMQDVAAIYSPAVAIFRTAAPEYKLYSEFTPPRAPEIVSVITMAAKVCRPWDVDASGTGYKDPRDRKLMVEKIRMILRISGRKGERRLVLGALGCGAFGNPPLAIAGIWKEVLREDEFAGWWEEVVFAVYVPKKWDERALANLNVFTQVLDGLRLGG</sequence>
<organism evidence="2 3">
    <name type="scientific">Ascodesmis nigricans</name>
    <dbReference type="NCBI Taxonomy" id="341454"/>
    <lineage>
        <taxon>Eukaryota</taxon>
        <taxon>Fungi</taxon>
        <taxon>Dikarya</taxon>
        <taxon>Ascomycota</taxon>
        <taxon>Pezizomycotina</taxon>
        <taxon>Pezizomycetes</taxon>
        <taxon>Pezizales</taxon>
        <taxon>Ascodesmidaceae</taxon>
        <taxon>Ascodesmis</taxon>
    </lineage>
</organism>
<dbReference type="Proteomes" id="UP000298138">
    <property type="component" value="Unassembled WGS sequence"/>
</dbReference>
<protein>
    <recommendedName>
        <fullName evidence="1">Microbial-type PARG catalytic domain-containing protein</fullName>
    </recommendedName>
</protein>
<dbReference type="PANTHER" id="PTHR35596">
    <property type="entry name" value="DUF2263 DOMAIN-CONTAINING PROTEIN"/>
    <property type="match status" value="1"/>
</dbReference>
<dbReference type="STRING" id="341454.A0A4S2N058"/>
<dbReference type="AlphaFoldDB" id="A0A4S2N058"/>
<name>A0A4S2N058_9PEZI</name>
<dbReference type="SUPFAM" id="SSF52949">
    <property type="entry name" value="Macro domain-like"/>
    <property type="match status" value="1"/>
</dbReference>
<dbReference type="OrthoDB" id="9985428at2759"/>
<keyword evidence="3" id="KW-1185">Reference proteome</keyword>
<dbReference type="InterPro" id="IPR019261">
    <property type="entry name" value="PARG_cat_microbial"/>
</dbReference>
<accession>A0A4S2N058</accession>
<dbReference type="EMBL" id="ML220115">
    <property type="protein sequence ID" value="TGZ82468.1"/>
    <property type="molecule type" value="Genomic_DNA"/>
</dbReference>
<dbReference type="NCBIfam" id="TIGR02452">
    <property type="entry name" value="TIGR02452 family protein"/>
    <property type="match status" value="1"/>
</dbReference>
<gene>
    <name evidence="2" type="ORF">EX30DRAFT_317833</name>
</gene>
<dbReference type="Gene3D" id="3.40.220.10">
    <property type="entry name" value="Leucine Aminopeptidase, subunit E, domain 1"/>
    <property type="match status" value="1"/>
</dbReference>
<reference evidence="2 3" key="1">
    <citation type="submission" date="2019-04" db="EMBL/GenBank/DDBJ databases">
        <title>Comparative genomics and transcriptomics to analyze fruiting body development in filamentous ascomycetes.</title>
        <authorList>
            <consortium name="DOE Joint Genome Institute"/>
            <person name="Lutkenhaus R."/>
            <person name="Traeger S."/>
            <person name="Breuer J."/>
            <person name="Kuo A."/>
            <person name="Lipzen A."/>
            <person name="Pangilinan J."/>
            <person name="Dilworth D."/>
            <person name="Sandor L."/>
            <person name="Poggeler S."/>
            <person name="Barry K."/>
            <person name="Grigoriev I.V."/>
            <person name="Nowrousian M."/>
        </authorList>
    </citation>
    <scope>NUCLEOTIDE SEQUENCE [LARGE SCALE GENOMIC DNA]</scope>
    <source>
        <strain evidence="2 3">CBS 389.68</strain>
    </source>
</reference>
<dbReference type="PANTHER" id="PTHR35596:SF1">
    <property type="entry name" value="MICROBIAL-TYPE PARG CATALYTIC DOMAIN-CONTAINING PROTEIN"/>
    <property type="match status" value="1"/>
</dbReference>
<proteinExistence type="predicted"/>
<dbReference type="InterPro" id="IPR012664">
    <property type="entry name" value="CHP02452"/>
</dbReference>
<evidence type="ECO:0000313" key="3">
    <source>
        <dbReference type="Proteomes" id="UP000298138"/>
    </source>
</evidence>
<dbReference type="InterPro" id="IPR043472">
    <property type="entry name" value="Macro_dom-like"/>
</dbReference>
<evidence type="ECO:0000313" key="2">
    <source>
        <dbReference type="EMBL" id="TGZ82468.1"/>
    </source>
</evidence>
<dbReference type="InParanoid" id="A0A4S2N058"/>
<evidence type="ECO:0000259" key="1">
    <source>
        <dbReference type="Pfam" id="PF10021"/>
    </source>
</evidence>